<evidence type="ECO:0000313" key="1">
    <source>
        <dbReference type="EMBL" id="KAK3318223.1"/>
    </source>
</evidence>
<sequence length="249" mass="28011">MGIKGIKKQRSYKAQDPSRTLLKLSQLFTDVHKRATSVFGAMCRTACNDKHTVMVRLDNRVQDQRDGRRQSRREKGDITFSLFLLVEDGVYQETTIDATANEEDSEDCDVVLHFELMDGPAKASQPVTANFTTAISLADFLRDTLQDEDARMTPKQQTLLSLDVQHPPYSCSERSGAPYPGIAQPLSFLAQKRGSPRCSSEKIPHHTRFVEHMLHATNTTTTTQTTPDLSVKETLLDLAILLQENCRAW</sequence>
<name>A0AAE0I421_9PEZI</name>
<dbReference type="AlphaFoldDB" id="A0AAE0I421"/>
<proteinExistence type="predicted"/>
<dbReference type="EMBL" id="JAUEDM010000004">
    <property type="protein sequence ID" value="KAK3318223.1"/>
    <property type="molecule type" value="Genomic_DNA"/>
</dbReference>
<accession>A0AAE0I421</accession>
<dbReference type="Proteomes" id="UP001283341">
    <property type="component" value="Unassembled WGS sequence"/>
</dbReference>
<protein>
    <submittedName>
        <fullName evidence="1">Uncharacterized protein</fullName>
    </submittedName>
</protein>
<comment type="caution">
    <text evidence="1">The sequence shown here is derived from an EMBL/GenBank/DDBJ whole genome shotgun (WGS) entry which is preliminary data.</text>
</comment>
<gene>
    <name evidence="1" type="ORF">B0H66DRAFT_622032</name>
</gene>
<organism evidence="1 2">
    <name type="scientific">Apodospora peruviana</name>
    <dbReference type="NCBI Taxonomy" id="516989"/>
    <lineage>
        <taxon>Eukaryota</taxon>
        <taxon>Fungi</taxon>
        <taxon>Dikarya</taxon>
        <taxon>Ascomycota</taxon>
        <taxon>Pezizomycotina</taxon>
        <taxon>Sordariomycetes</taxon>
        <taxon>Sordariomycetidae</taxon>
        <taxon>Sordariales</taxon>
        <taxon>Lasiosphaeriaceae</taxon>
        <taxon>Apodospora</taxon>
    </lineage>
</organism>
<evidence type="ECO:0000313" key="2">
    <source>
        <dbReference type="Proteomes" id="UP001283341"/>
    </source>
</evidence>
<reference evidence="1" key="2">
    <citation type="submission" date="2023-06" db="EMBL/GenBank/DDBJ databases">
        <authorList>
            <consortium name="Lawrence Berkeley National Laboratory"/>
            <person name="Haridas S."/>
            <person name="Hensen N."/>
            <person name="Bonometti L."/>
            <person name="Westerberg I."/>
            <person name="Brannstrom I.O."/>
            <person name="Guillou S."/>
            <person name="Cros-Aarteil S."/>
            <person name="Calhoun S."/>
            <person name="Kuo A."/>
            <person name="Mondo S."/>
            <person name="Pangilinan J."/>
            <person name="Riley R."/>
            <person name="Labutti K."/>
            <person name="Andreopoulos B."/>
            <person name="Lipzen A."/>
            <person name="Chen C."/>
            <person name="Yanf M."/>
            <person name="Daum C."/>
            <person name="Ng V."/>
            <person name="Clum A."/>
            <person name="Steindorff A."/>
            <person name="Ohm R."/>
            <person name="Martin F."/>
            <person name="Silar P."/>
            <person name="Natvig D."/>
            <person name="Lalanne C."/>
            <person name="Gautier V."/>
            <person name="Ament-Velasquez S.L."/>
            <person name="Kruys A."/>
            <person name="Hutchinson M.I."/>
            <person name="Powell A.J."/>
            <person name="Barry K."/>
            <person name="Miller A.N."/>
            <person name="Grigoriev I.V."/>
            <person name="Debuchy R."/>
            <person name="Gladieux P."/>
            <person name="Thoren M.H."/>
            <person name="Johannesson H."/>
        </authorList>
    </citation>
    <scope>NUCLEOTIDE SEQUENCE</scope>
    <source>
        <strain evidence="1">CBS 118394</strain>
    </source>
</reference>
<reference evidence="1" key="1">
    <citation type="journal article" date="2023" name="Mol. Phylogenet. Evol.">
        <title>Genome-scale phylogeny and comparative genomics of the fungal order Sordariales.</title>
        <authorList>
            <person name="Hensen N."/>
            <person name="Bonometti L."/>
            <person name="Westerberg I."/>
            <person name="Brannstrom I.O."/>
            <person name="Guillou S."/>
            <person name="Cros-Aarteil S."/>
            <person name="Calhoun S."/>
            <person name="Haridas S."/>
            <person name="Kuo A."/>
            <person name="Mondo S."/>
            <person name="Pangilinan J."/>
            <person name="Riley R."/>
            <person name="LaButti K."/>
            <person name="Andreopoulos B."/>
            <person name="Lipzen A."/>
            <person name="Chen C."/>
            <person name="Yan M."/>
            <person name="Daum C."/>
            <person name="Ng V."/>
            <person name="Clum A."/>
            <person name="Steindorff A."/>
            <person name="Ohm R.A."/>
            <person name="Martin F."/>
            <person name="Silar P."/>
            <person name="Natvig D.O."/>
            <person name="Lalanne C."/>
            <person name="Gautier V."/>
            <person name="Ament-Velasquez S.L."/>
            <person name="Kruys A."/>
            <person name="Hutchinson M.I."/>
            <person name="Powell A.J."/>
            <person name="Barry K."/>
            <person name="Miller A.N."/>
            <person name="Grigoriev I.V."/>
            <person name="Debuchy R."/>
            <person name="Gladieux P."/>
            <person name="Hiltunen Thoren M."/>
            <person name="Johannesson H."/>
        </authorList>
    </citation>
    <scope>NUCLEOTIDE SEQUENCE</scope>
    <source>
        <strain evidence="1">CBS 118394</strain>
    </source>
</reference>
<keyword evidence="2" id="KW-1185">Reference proteome</keyword>